<organism evidence="2 3">
    <name type="scientific">Rhizophagus clarus</name>
    <dbReference type="NCBI Taxonomy" id="94130"/>
    <lineage>
        <taxon>Eukaryota</taxon>
        <taxon>Fungi</taxon>
        <taxon>Fungi incertae sedis</taxon>
        <taxon>Mucoromycota</taxon>
        <taxon>Glomeromycotina</taxon>
        <taxon>Glomeromycetes</taxon>
        <taxon>Glomerales</taxon>
        <taxon>Glomeraceae</taxon>
        <taxon>Rhizophagus</taxon>
    </lineage>
</organism>
<dbReference type="AlphaFoldDB" id="A0A2Z6Q973"/>
<comment type="caution">
    <text evidence="2">The sequence shown here is derived from an EMBL/GenBank/DDBJ whole genome shotgun (WGS) entry which is preliminary data.</text>
</comment>
<dbReference type="Proteomes" id="UP000247702">
    <property type="component" value="Unassembled WGS sequence"/>
</dbReference>
<evidence type="ECO:0000313" key="3">
    <source>
        <dbReference type="Proteomes" id="UP000247702"/>
    </source>
</evidence>
<evidence type="ECO:0000313" key="2">
    <source>
        <dbReference type="EMBL" id="GBB85052.1"/>
    </source>
</evidence>
<feature type="compositionally biased region" description="Basic and acidic residues" evidence="1">
    <location>
        <begin position="115"/>
        <end position="125"/>
    </location>
</feature>
<proteinExistence type="predicted"/>
<keyword evidence="3" id="KW-1185">Reference proteome</keyword>
<gene>
    <name evidence="2" type="ORF">RclHR1_11620007</name>
</gene>
<protein>
    <submittedName>
        <fullName evidence="2">Uncharacterized protein</fullName>
    </submittedName>
</protein>
<sequence>MVQRVTSSTDRISRLTNPQIEYIIEQVKSKTTTSPVNKISESMATTSTHDLVVFNETHSNTDDSSSACPKKILPEVNSLTSFILADKEEYLKMLMGSLDDETAYWGTPYEARIEKENKTSSRESNENDNDSDSDTNKSDSNVYFKSDDSDSDDEYDHELHERIQLEEMARLAKLEEKTPTEPANDDLHKILMKIHKNCDIYFDDPVPLNHSQGLTISPVTA</sequence>
<name>A0A2Z6Q973_9GLOM</name>
<feature type="region of interest" description="Disordered" evidence="1">
    <location>
        <begin position="115"/>
        <end position="158"/>
    </location>
</feature>
<accession>A0A2Z6Q973</accession>
<reference evidence="2 3" key="1">
    <citation type="submission" date="2017-11" db="EMBL/GenBank/DDBJ databases">
        <title>The genome of Rhizophagus clarus HR1 reveals common genetic basis of auxotrophy among arbuscular mycorrhizal fungi.</title>
        <authorList>
            <person name="Kobayashi Y."/>
        </authorList>
    </citation>
    <scope>NUCLEOTIDE SEQUENCE [LARGE SCALE GENOMIC DNA]</scope>
    <source>
        <strain evidence="2 3">HR1</strain>
    </source>
</reference>
<dbReference type="EMBL" id="BEXD01000183">
    <property type="protein sequence ID" value="GBB85052.1"/>
    <property type="molecule type" value="Genomic_DNA"/>
</dbReference>
<evidence type="ECO:0000256" key="1">
    <source>
        <dbReference type="SAM" id="MobiDB-lite"/>
    </source>
</evidence>